<reference evidence="3" key="1">
    <citation type="journal article" date="2019" name="Int. J. Syst. Evol. Microbiol.">
        <title>The Global Catalogue of Microorganisms (GCM) 10K type strain sequencing project: providing services to taxonomists for standard genome sequencing and annotation.</title>
        <authorList>
            <consortium name="The Broad Institute Genomics Platform"/>
            <consortium name="The Broad Institute Genome Sequencing Center for Infectious Disease"/>
            <person name="Wu L."/>
            <person name="Ma J."/>
        </authorList>
    </citation>
    <scope>NUCLEOTIDE SEQUENCE [LARGE SCALE GENOMIC DNA]</scope>
    <source>
        <strain evidence="3">CGMCC 1.3240</strain>
    </source>
</reference>
<keyword evidence="1" id="KW-1133">Transmembrane helix</keyword>
<name>A0ABW0W0C9_9BACL</name>
<evidence type="ECO:0000256" key="1">
    <source>
        <dbReference type="SAM" id="Phobius"/>
    </source>
</evidence>
<proteinExistence type="predicted"/>
<gene>
    <name evidence="2" type="ORF">ACFPYJ_15070</name>
</gene>
<keyword evidence="1" id="KW-0472">Membrane</keyword>
<evidence type="ECO:0000313" key="3">
    <source>
        <dbReference type="Proteomes" id="UP001596047"/>
    </source>
</evidence>
<dbReference type="EMBL" id="JBHSOW010000053">
    <property type="protein sequence ID" value="MFC5650419.1"/>
    <property type="molecule type" value="Genomic_DNA"/>
</dbReference>
<accession>A0ABW0W0C9</accession>
<comment type="caution">
    <text evidence="2">The sequence shown here is derived from an EMBL/GenBank/DDBJ whole genome shotgun (WGS) entry which is preliminary data.</text>
</comment>
<dbReference type="Proteomes" id="UP001596047">
    <property type="component" value="Unassembled WGS sequence"/>
</dbReference>
<sequence length="153" mass="17040">MYIVASFEHSISIELAISDLEKSGIQKPDILALPLEQTNNKTRIFDTIHYSDGVSYIDLAAILGSIFMLLGSIYGFVLKQGPILWALYGLAIGAVIGFVIKLAINKYKYKLKRMGSKTITEVIIMVKCSEQQIQTVKEIFCNNHAFGISSFNE</sequence>
<keyword evidence="1" id="KW-0812">Transmembrane</keyword>
<dbReference type="RefSeq" id="WP_379188971.1">
    <property type="nucleotide sequence ID" value="NZ_JBHSOW010000053.1"/>
</dbReference>
<evidence type="ECO:0000313" key="2">
    <source>
        <dbReference type="EMBL" id="MFC5650419.1"/>
    </source>
</evidence>
<protein>
    <submittedName>
        <fullName evidence="2">Uncharacterized protein</fullName>
    </submittedName>
</protein>
<feature type="transmembrane region" description="Helical" evidence="1">
    <location>
        <begin position="56"/>
        <end position="77"/>
    </location>
</feature>
<feature type="transmembrane region" description="Helical" evidence="1">
    <location>
        <begin position="83"/>
        <end position="104"/>
    </location>
</feature>
<keyword evidence="3" id="KW-1185">Reference proteome</keyword>
<organism evidence="2 3">
    <name type="scientific">Paenibacillus solisilvae</name>
    <dbReference type="NCBI Taxonomy" id="2486751"/>
    <lineage>
        <taxon>Bacteria</taxon>
        <taxon>Bacillati</taxon>
        <taxon>Bacillota</taxon>
        <taxon>Bacilli</taxon>
        <taxon>Bacillales</taxon>
        <taxon>Paenibacillaceae</taxon>
        <taxon>Paenibacillus</taxon>
    </lineage>
</organism>